<dbReference type="Proteomes" id="UP001150062">
    <property type="component" value="Unassembled WGS sequence"/>
</dbReference>
<sequence>MSDRKRALEEINKNIQTTNQKNEENETTKNEETNEETKTETQPNEQIPISQTLKKKKTDQTKKEEIIERQNSQLEIVEKIHLQGLPSGKIYTKSYMHTDLVTHIQLGSSGYLFTASINGQIKVWKKIYGQIEPVKSFNVHEKMLVDLQMSFDKSLICSISKDQTAKIYDVESFDIISVISLEFEPKSCCFVYDQAIEPLIAISKVDSSEIYVYTVNGENEKPKKIVKIHYNPITVIAYNSFYNCVISVDTKGMINYWKIKNLKPPKEVLFNYKSETDLFFFAKNQTYPFCLTISPDGKTFACISKKRRVYLFDFLKGKILKEYNESLEYAQKVQTNRESEFHLDSLDFGKRIATENQINKEGYLQQSNIIFDQTGSFLIYGSMFGIKVVNIRTDKIDLIIGKDEISERFLKLCLFQGKVKPKIIGSGEIVPNKPDPTLFCTSFKKNKFYYFTKSDVQDDERDVFNEKPTIEERATTSKTSTKKTLGTQAIIHTSYGDIKIKLYPNEAPKTVENFCTLSKSGYYNNLIWHRIVRGFIIQTGDPNGDGSGGQSCWGGYFEDEFSKILKHDTPGTVSMANAGKGTNGSQFFITTAPASHLDSVHSIFGKVYEGMAVVQRIEKVACYKNGKPKNEIKIISVSIK</sequence>
<dbReference type="SUPFAM" id="SSF50978">
    <property type="entry name" value="WD40 repeat-like"/>
    <property type="match status" value="1"/>
</dbReference>
<dbReference type="InterPro" id="IPR002130">
    <property type="entry name" value="Cyclophilin-type_PPIase_dom"/>
</dbReference>
<keyword evidence="2" id="KW-0697">Rotamase</keyword>
<dbReference type="GO" id="GO:0016853">
    <property type="term" value="F:isomerase activity"/>
    <property type="evidence" value="ECO:0007669"/>
    <property type="project" value="UniProtKB-KW"/>
</dbReference>
<dbReference type="Pfam" id="PF00400">
    <property type="entry name" value="WD40"/>
    <property type="match status" value="1"/>
</dbReference>
<organism evidence="6 7">
    <name type="scientific">Anaeramoeba flamelloides</name>
    <dbReference type="NCBI Taxonomy" id="1746091"/>
    <lineage>
        <taxon>Eukaryota</taxon>
        <taxon>Metamonada</taxon>
        <taxon>Anaeramoebidae</taxon>
        <taxon>Anaeramoeba</taxon>
    </lineage>
</organism>
<dbReference type="Pfam" id="PF00160">
    <property type="entry name" value="Pro_isomerase"/>
    <property type="match status" value="1"/>
</dbReference>
<accession>A0ABQ8YYI8</accession>
<feature type="compositionally biased region" description="Basic and acidic residues" evidence="4">
    <location>
        <begin position="21"/>
        <end position="39"/>
    </location>
</feature>
<gene>
    <name evidence="6" type="ORF">M0813_16784</name>
</gene>
<proteinExistence type="predicted"/>
<dbReference type="PANTHER" id="PTHR45625">
    <property type="entry name" value="PEPTIDYL-PROLYL CIS-TRANS ISOMERASE-RELATED"/>
    <property type="match status" value="1"/>
</dbReference>
<dbReference type="InterPro" id="IPR044666">
    <property type="entry name" value="Cyclophilin_A-like"/>
</dbReference>
<evidence type="ECO:0000259" key="5">
    <source>
        <dbReference type="PROSITE" id="PS50072"/>
    </source>
</evidence>
<feature type="region of interest" description="Disordered" evidence="4">
    <location>
        <begin position="1"/>
        <end position="60"/>
    </location>
</feature>
<reference evidence="6" key="1">
    <citation type="submission" date="2022-08" db="EMBL/GenBank/DDBJ databases">
        <title>Novel sulfate-reducing endosymbionts in the free-living metamonad Anaeramoeba.</title>
        <authorList>
            <person name="Jerlstrom-Hultqvist J."/>
            <person name="Cepicka I."/>
            <person name="Gallot-Lavallee L."/>
            <person name="Salas-Leiva D."/>
            <person name="Curtis B.A."/>
            <person name="Zahonova K."/>
            <person name="Pipaliya S."/>
            <person name="Dacks J."/>
            <person name="Roger A.J."/>
        </authorList>
    </citation>
    <scope>NUCLEOTIDE SEQUENCE</scope>
    <source>
        <strain evidence="6">Schooner1</strain>
    </source>
</reference>
<dbReference type="InterPro" id="IPR015943">
    <property type="entry name" value="WD40/YVTN_repeat-like_dom_sf"/>
</dbReference>
<evidence type="ECO:0000256" key="1">
    <source>
        <dbReference type="ARBA" id="ARBA00013194"/>
    </source>
</evidence>
<dbReference type="EC" id="5.2.1.8" evidence="1"/>
<dbReference type="InterPro" id="IPR036322">
    <property type="entry name" value="WD40_repeat_dom_sf"/>
</dbReference>
<evidence type="ECO:0000313" key="6">
    <source>
        <dbReference type="EMBL" id="KAJ6249710.1"/>
    </source>
</evidence>
<comment type="caution">
    <text evidence="6">The sequence shown here is derived from an EMBL/GenBank/DDBJ whole genome shotgun (WGS) entry which is preliminary data.</text>
</comment>
<dbReference type="Gene3D" id="2.130.10.10">
    <property type="entry name" value="YVTN repeat-like/Quinoprotein amine dehydrogenase"/>
    <property type="match status" value="1"/>
</dbReference>
<name>A0ABQ8YYI8_9EUKA</name>
<dbReference type="SMART" id="SM00320">
    <property type="entry name" value="WD40"/>
    <property type="match status" value="4"/>
</dbReference>
<feature type="compositionally biased region" description="Basic and acidic residues" evidence="4">
    <location>
        <begin position="1"/>
        <end position="12"/>
    </location>
</feature>
<dbReference type="InterPro" id="IPR001680">
    <property type="entry name" value="WD40_rpt"/>
</dbReference>
<dbReference type="Gene3D" id="2.40.100.10">
    <property type="entry name" value="Cyclophilin-like"/>
    <property type="match status" value="1"/>
</dbReference>
<dbReference type="SUPFAM" id="SSF50891">
    <property type="entry name" value="Cyclophilin-like"/>
    <property type="match status" value="1"/>
</dbReference>
<dbReference type="PRINTS" id="PR00153">
    <property type="entry name" value="CSAPPISMRASE"/>
</dbReference>
<keyword evidence="7" id="KW-1185">Reference proteome</keyword>
<evidence type="ECO:0000256" key="4">
    <source>
        <dbReference type="SAM" id="MobiDB-lite"/>
    </source>
</evidence>
<dbReference type="PROSITE" id="PS50072">
    <property type="entry name" value="CSA_PPIASE_2"/>
    <property type="match status" value="1"/>
</dbReference>
<keyword evidence="3 6" id="KW-0413">Isomerase</keyword>
<protein>
    <recommendedName>
        <fullName evidence="1">peptidylprolyl isomerase</fullName>
        <ecNumber evidence="1">5.2.1.8</ecNumber>
    </recommendedName>
</protein>
<dbReference type="EMBL" id="JAOAOG010000097">
    <property type="protein sequence ID" value="KAJ6249710.1"/>
    <property type="molecule type" value="Genomic_DNA"/>
</dbReference>
<evidence type="ECO:0000256" key="3">
    <source>
        <dbReference type="ARBA" id="ARBA00023235"/>
    </source>
</evidence>
<dbReference type="InterPro" id="IPR029000">
    <property type="entry name" value="Cyclophilin-like_dom_sf"/>
</dbReference>
<evidence type="ECO:0000313" key="7">
    <source>
        <dbReference type="Proteomes" id="UP001150062"/>
    </source>
</evidence>
<feature type="domain" description="PPIase cyclophilin-type" evidence="5">
    <location>
        <begin position="492"/>
        <end position="639"/>
    </location>
</feature>
<evidence type="ECO:0000256" key="2">
    <source>
        <dbReference type="ARBA" id="ARBA00023110"/>
    </source>
</evidence>
<dbReference type="PANTHER" id="PTHR45625:SF4">
    <property type="entry name" value="PEPTIDYLPROLYL ISOMERASE DOMAIN AND WD REPEAT-CONTAINING PROTEIN 1"/>
    <property type="match status" value="1"/>
</dbReference>